<evidence type="ECO:0000256" key="1">
    <source>
        <dbReference type="ARBA" id="ARBA00004123"/>
    </source>
</evidence>
<comment type="similarity">
    <text evidence="2 9">Belongs to the Mediator complex subunit 14 family.</text>
</comment>
<evidence type="ECO:0000259" key="11">
    <source>
        <dbReference type="Pfam" id="PF08638"/>
    </source>
</evidence>
<gene>
    <name evidence="12" type="ORF">HG535_0D06030</name>
</gene>
<protein>
    <recommendedName>
        <fullName evidence="3 9">Mediator of RNA polymerase II transcription subunit 14</fullName>
    </recommendedName>
    <alternativeName>
        <fullName evidence="8 9">Mediator complex subunit 14</fullName>
    </alternativeName>
</protein>
<organism evidence="12 13">
    <name type="scientific">Zygotorulaspora mrakii</name>
    <name type="common">Zygosaccharomyces mrakii</name>
    <dbReference type="NCBI Taxonomy" id="42260"/>
    <lineage>
        <taxon>Eukaryota</taxon>
        <taxon>Fungi</taxon>
        <taxon>Dikarya</taxon>
        <taxon>Ascomycota</taxon>
        <taxon>Saccharomycotina</taxon>
        <taxon>Saccharomycetes</taxon>
        <taxon>Saccharomycetales</taxon>
        <taxon>Saccharomycetaceae</taxon>
        <taxon>Zygotorulaspora</taxon>
    </lineage>
</organism>
<dbReference type="OrthoDB" id="205099at2759"/>
<evidence type="ECO:0000256" key="7">
    <source>
        <dbReference type="ARBA" id="ARBA00023242"/>
    </source>
</evidence>
<feature type="compositionally biased region" description="Polar residues" evidence="10">
    <location>
        <begin position="1"/>
        <end position="10"/>
    </location>
</feature>
<feature type="compositionally biased region" description="Basic and acidic residues" evidence="10">
    <location>
        <begin position="1109"/>
        <end position="1118"/>
    </location>
</feature>
<feature type="compositionally biased region" description="Low complexity" evidence="10">
    <location>
        <begin position="1060"/>
        <end position="1075"/>
    </location>
</feature>
<evidence type="ECO:0000313" key="12">
    <source>
        <dbReference type="EMBL" id="QLG72894.1"/>
    </source>
</evidence>
<comment type="function">
    <text evidence="9">Component of the Mediator complex, a coactivator involved in the regulated transcription of nearly all RNA polymerase II-dependent genes. Mediator functions as a bridge to convey information from gene-specific regulatory proteins to the basal RNA polymerase II transcription machinery. Mediator is recruited to promoters by direct interactions with regulatory proteins and serves as a scaffold for the assembly of a functional preinitiation complex with RNA polymerase II and the general transcription factors.</text>
</comment>
<dbReference type="InterPro" id="IPR013947">
    <property type="entry name" value="Mediator_Med14"/>
</dbReference>
<comment type="subunit">
    <text evidence="9">Component of the Mediator complex.</text>
</comment>
<dbReference type="PANTHER" id="PTHR12809">
    <property type="entry name" value="MEDIATOR COMPLEX SUBUNIT"/>
    <property type="match status" value="1"/>
</dbReference>
<evidence type="ECO:0000256" key="3">
    <source>
        <dbReference type="ARBA" id="ARBA00019619"/>
    </source>
</evidence>
<reference evidence="12 13" key="1">
    <citation type="submission" date="2020-07" db="EMBL/GenBank/DDBJ databases">
        <title>The yeast mating-type switching endonuclease HO is a domesticated member of an unorthodox homing genetic element family.</title>
        <authorList>
            <person name="Coughlan A.Y."/>
            <person name="Lombardi L."/>
            <person name="Braun-Galleani S."/>
            <person name="Martos A.R."/>
            <person name="Galeote V."/>
            <person name="Bigey F."/>
            <person name="Dequin S."/>
            <person name="Byrne K.P."/>
            <person name="Wolfe K.H."/>
        </authorList>
    </citation>
    <scope>NUCLEOTIDE SEQUENCE [LARGE SCALE GENOMIC DNA]</scope>
    <source>
        <strain evidence="12 13">NRRL Y-6702</strain>
    </source>
</reference>
<dbReference type="InterPro" id="IPR055122">
    <property type="entry name" value="Med14_N"/>
</dbReference>
<keyword evidence="4 9" id="KW-0805">Transcription regulation</keyword>
<keyword evidence="7 9" id="KW-0539">Nucleus</keyword>
<keyword evidence="13" id="KW-1185">Reference proteome</keyword>
<evidence type="ECO:0000313" key="13">
    <source>
        <dbReference type="Proteomes" id="UP000509704"/>
    </source>
</evidence>
<dbReference type="GO" id="GO:0016592">
    <property type="term" value="C:mediator complex"/>
    <property type="evidence" value="ECO:0007669"/>
    <property type="project" value="UniProtKB-UniRule"/>
</dbReference>
<sequence>MTTELDSNQMMHGGHYNNGSGSSDKSHTLKDAQRLHRDDLDGVIRQNDITGGGVNSKPKKNNSEVVEYVSSDDPPPIPHVEVNQVPLTMSIRNLTVYTVTELSQFMKTNVHSNPGKLTSMKKLKFLQLIIFLRNQFLKLYVLLKWCRTIKNNNFHTMIDVLNWFRVTNATVNNCIWALRNNLTAMSNAKLPNVDLVTALEVLSLGRTNLPTHNFKISGEQEVSEQPTNGVETIPTRLILQRLKDLNLGVSLKMALVEVPEQFHDYTIKNGRIYITVQEQFEIQLATIDCHSPLFFVDLKFLFVSHMLPLNKARIEKVINEILYKSNKPLVSLYNFLHKYVLTLQLYMVHTELLKLESSGKFSGGNLLHRYDSKRSRISIKYWIHSKMGQKATITIGVDRRTRNLILKWNNPMANQSRIPTVYSDILQNLEAILDEIMFNHSHIIKADLLAKDVFQEDEENPDVLLFQIPTTCISMAPVQLKIDLITGVFYFRNPTALLSKYVSRINRAENADELTRVLQRLKLEKITHALRNMFEKTGWVCSKVIKLDQPIISQQHVEVAYANSSDLLQDDIFTRLPSWLANWYLILTVVSSNKSCIIEKRVGKVISVRGKWELSYLSNTGVTSAKLESITYQKVLHLQKAIFHKIINHTLIDSLNQLKIRNTACRVDALSSPLPEYITCPVKPSNELNGSALPTSTNKTQPGADNTSTPIITLELESFLEGSKALNDILESSMFMKFDYINSEIHLFAKFKRNTMMIKCTCDELLIHFVPKDPLTFYLSENFTNLNDIIQCLTKFRKKLMQLVVLTDVVERLHKNFASENFRIVALKPNEVSFKYLVHSSDDRDCTISIKTNEQTVEKLEVKLSPGNPQYIVQPFIDNEGLDCQFIFNYLQFTSSLFTTLKVILSEDKENSECFTMINLGLHNLREYQLLYHNPESGTKITLIIELKGVFHNGRNKTQFYVHFSDEEHISTKSLAYPLVHQVRNQIFMLDTKEALASNREIKYRNAIKLGDGIACDPSDIGPVLQEIHSILKTDSNITYENDSRTTLNAAPVAGSNKFKSNSNSTLTSNVNGTGIENGDSKVTPITASWDFSSPASASRGTRGTLVPKTDKMRDERE</sequence>
<evidence type="ECO:0000256" key="4">
    <source>
        <dbReference type="ARBA" id="ARBA00023015"/>
    </source>
</evidence>
<dbReference type="RefSeq" id="XP_037144621.1">
    <property type="nucleotide sequence ID" value="XM_037288726.1"/>
</dbReference>
<dbReference type="GO" id="GO:0070847">
    <property type="term" value="C:core mediator complex"/>
    <property type="evidence" value="ECO:0007669"/>
    <property type="project" value="TreeGrafter"/>
</dbReference>
<evidence type="ECO:0000256" key="6">
    <source>
        <dbReference type="ARBA" id="ARBA00023163"/>
    </source>
</evidence>
<name>A0A7H9B3B6_ZYGMR</name>
<dbReference type="GeneID" id="59236617"/>
<proteinExistence type="inferred from homology"/>
<dbReference type="Proteomes" id="UP000509704">
    <property type="component" value="Chromosome 4"/>
</dbReference>
<evidence type="ECO:0000256" key="8">
    <source>
        <dbReference type="ARBA" id="ARBA00032007"/>
    </source>
</evidence>
<feature type="compositionally biased region" description="Polar residues" evidence="10">
    <location>
        <begin position="1084"/>
        <end position="1102"/>
    </location>
</feature>
<evidence type="ECO:0000256" key="10">
    <source>
        <dbReference type="SAM" id="MobiDB-lite"/>
    </source>
</evidence>
<feature type="region of interest" description="Disordered" evidence="10">
    <location>
        <begin position="1060"/>
        <end position="1118"/>
    </location>
</feature>
<evidence type="ECO:0000256" key="5">
    <source>
        <dbReference type="ARBA" id="ARBA00023159"/>
    </source>
</evidence>
<feature type="compositionally biased region" description="Low complexity" evidence="10">
    <location>
        <begin position="12"/>
        <end position="23"/>
    </location>
</feature>
<keyword evidence="5 9" id="KW-0010">Activator</keyword>
<dbReference type="Pfam" id="PF08638">
    <property type="entry name" value="Med14"/>
    <property type="match status" value="1"/>
</dbReference>
<dbReference type="GO" id="GO:0006357">
    <property type="term" value="P:regulation of transcription by RNA polymerase II"/>
    <property type="evidence" value="ECO:0007669"/>
    <property type="project" value="InterPro"/>
</dbReference>
<feature type="compositionally biased region" description="Basic and acidic residues" evidence="10">
    <location>
        <begin position="24"/>
        <end position="42"/>
    </location>
</feature>
<evidence type="ECO:0000256" key="9">
    <source>
        <dbReference type="RuleBase" id="RU365082"/>
    </source>
</evidence>
<dbReference type="GO" id="GO:0003712">
    <property type="term" value="F:transcription coregulator activity"/>
    <property type="evidence" value="ECO:0007669"/>
    <property type="project" value="UniProtKB-UniRule"/>
</dbReference>
<dbReference type="AlphaFoldDB" id="A0A7H9B3B6"/>
<accession>A0A7H9B3B6</accession>
<keyword evidence="6 9" id="KW-0804">Transcription</keyword>
<feature type="domain" description="Mediator complex subunit MED14 N-terminal" evidence="11">
    <location>
        <begin position="84"/>
        <end position="287"/>
    </location>
</feature>
<dbReference type="PANTHER" id="PTHR12809:SF2">
    <property type="entry name" value="MEDIATOR OF RNA POLYMERASE II TRANSCRIPTION SUBUNIT 14"/>
    <property type="match status" value="1"/>
</dbReference>
<dbReference type="KEGG" id="zmk:HG535_0D06030"/>
<feature type="region of interest" description="Disordered" evidence="10">
    <location>
        <begin position="1"/>
        <end position="61"/>
    </location>
</feature>
<dbReference type="EMBL" id="CP058607">
    <property type="protein sequence ID" value="QLG72894.1"/>
    <property type="molecule type" value="Genomic_DNA"/>
</dbReference>
<comment type="subcellular location">
    <subcellularLocation>
        <location evidence="1 9">Nucleus</location>
    </subcellularLocation>
</comment>
<evidence type="ECO:0000256" key="2">
    <source>
        <dbReference type="ARBA" id="ARBA00007813"/>
    </source>
</evidence>